<evidence type="ECO:0000313" key="2">
    <source>
        <dbReference type="EMBL" id="ERH24353.1"/>
    </source>
</evidence>
<proteinExistence type="predicted"/>
<sequence>MIFNHHDETGTRVAGPTSTNARRMPSGSMSASLTSSERGHRGLSMQ</sequence>
<accession>U1RXI7</accession>
<dbReference type="HOGENOM" id="CLU_3179162_0_0_11"/>
<keyword evidence="3" id="KW-1185">Reference proteome</keyword>
<gene>
    <name evidence="2" type="ORF">HMPREF1979_01311</name>
</gene>
<feature type="region of interest" description="Disordered" evidence="1">
    <location>
        <begin position="1"/>
        <end position="46"/>
    </location>
</feature>
<dbReference type="PATRIC" id="fig|1321818.3.peg.1103"/>
<protein>
    <submittedName>
        <fullName evidence="2">Uncharacterized protein</fullName>
    </submittedName>
</protein>
<dbReference type="Proteomes" id="UP000016536">
    <property type="component" value="Unassembled WGS sequence"/>
</dbReference>
<feature type="compositionally biased region" description="Polar residues" evidence="1">
    <location>
        <begin position="16"/>
        <end position="36"/>
    </location>
</feature>
<organism evidence="2 3">
    <name type="scientific">Actinomyces johnsonii F0542</name>
    <dbReference type="NCBI Taxonomy" id="1321818"/>
    <lineage>
        <taxon>Bacteria</taxon>
        <taxon>Bacillati</taxon>
        <taxon>Actinomycetota</taxon>
        <taxon>Actinomycetes</taxon>
        <taxon>Actinomycetales</taxon>
        <taxon>Actinomycetaceae</taxon>
        <taxon>Actinomyces</taxon>
    </lineage>
</organism>
<feature type="compositionally biased region" description="Basic and acidic residues" evidence="1">
    <location>
        <begin position="1"/>
        <end position="10"/>
    </location>
</feature>
<name>U1RXI7_9ACTO</name>
<reference evidence="2 3" key="1">
    <citation type="submission" date="2013-08" db="EMBL/GenBank/DDBJ databases">
        <authorList>
            <person name="Weinstock G."/>
            <person name="Sodergren E."/>
            <person name="Wylie T."/>
            <person name="Fulton L."/>
            <person name="Fulton R."/>
            <person name="Fronick C."/>
            <person name="O'Laughlin M."/>
            <person name="Godfrey J."/>
            <person name="Miner T."/>
            <person name="Herter B."/>
            <person name="Appelbaum E."/>
            <person name="Cordes M."/>
            <person name="Lek S."/>
            <person name="Wollam A."/>
            <person name="Pepin K.H."/>
            <person name="Palsikar V.B."/>
            <person name="Mitreva M."/>
            <person name="Wilson R.K."/>
        </authorList>
    </citation>
    <scope>NUCLEOTIDE SEQUENCE [LARGE SCALE GENOMIC DNA]</scope>
    <source>
        <strain evidence="2 3">F0542</strain>
    </source>
</reference>
<dbReference type="EMBL" id="AWSE01000064">
    <property type="protein sequence ID" value="ERH24353.1"/>
    <property type="molecule type" value="Genomic_DNA"/>
</dbReference>
<evidence type="ECO:0000313" key="3">
    <source>
        <dbReference type="Proteomes" id="UP000016536"/>
    </source>
</evidence>
<comment type="caution">
    <text evidence="2">The sequence shown here is derived from an EMBL/GenBank/DDBJ whole genome shotgun (WGS) entry which is preliminary data.</text>
</comment>
<evidence type="ECO:0000256" key="1">
    <source>
        <dbReference type="SAM" id="MobiDB-lite"/>
    </source>
</evidence>
<dbReference type="AlphaFoldDB" id="U1RXI7"/>